<dbReference type="Proteomes" id="UP000016895">
    <property type="component" value="Chromosome 1"/>
</dbReference>
<keyword evidence="2" id="KW-1185">Reference proteome</keyword>
<accession>U4KHK7</accession>
<dbReference type="InterPro" id="IPR026950">
    <property type="entry name" value="Caps_assemb_Wzi"/>
</dbReference>
<evidence type="ECO:0000313" key="1">
    <source>
        <dbReference type="EMBL" id="CCO59644.1"/>
    </source>
</evidence>
<sequence>MTGRTPVINSHCTSLGLARPALKRLAVLSSLCFIPMSSFSSPWLEATDPFLRSDVVLLSDAGLLGSSVNHYPLRWATIGDDLSRSTDNNVELERANAHVGYALNSAKYLRGNRAAKVILGNHDPELNSFGEFNQKKWGAYASYESLEDSFAFRVSTGYANHTGESQFVWDDSYLSLNAGKWLFSVGDLDRWWGQGWQHNLILSSNSASSPDFSISYISNNNYLGGWSIESIIGYTDDSTYERHSASRFTSKPSRWLDIGLTYQTWFDGANLGSGEQQSALDLKFSLPEMNGMYHSVYTELASTSNTTKLGAYLYGWTGQIELFDQTWRLVLEKQNSTKDKLENGDSHWQRNSYPSFHNNQMRNTYTLDSSVSASLYVQLENDHKLGLVVQDSKQDQQQRRTSQLSYRLPALAGMVHAGVGYSQNDGQDNQTSFWMGYEFRF</sequence>
<reference evidence="1 2" key="1">
    <citation type="journal article" date="2013" name="ISME J.">
        <title>Comparative genomics of pathogenic lineages of Vibrio nigripulchritudo identifies virulence-associated traits.</title>
        <authorList>
            <person name="Goudenege D."/>
            <person name="Labreuche Y."/>
            <person name="Krin E."/>
            <person name="Ansquer D."/>
            <person name="Mangenot S."/>
            <person name="Calteau A."/>
            <person name="Medigue C."/>
            <person name="Mazel D."/>
            <person name="Polz M.F."/>
            <person name="Le Roux F."/>
        </authorList>
    </citation>
    <scope>NUCLEOTIDE SEQUENCE [LARGE SCALE GENOMIC DNA]</scope>
    <source>
        <strain evidence="2">SnF1</strain>
    </source>
</reference>
<evidence type="ECO:0008006" key="3">
    <source>
        <dbReference type="Google" id="ProtNLM"/>
    </source>
</evidence>
<dbReference type="STRING" id="28173.VIBNI_A3677"/>
<evidence type="ECO:0000313" key="2">
    <source>
        <dbReference type="Proteomes" id="UP000016895"/>
    </source>
</evidence>
<dbReference type="EMBL" id="FO203526">
    <property type="protein sequence ID" value="CCO59644.1"/>
    <property type="molecule type" value="Genomic_DNA"/>
</dbReference>
<dbReference type="AlphaFoldDB" id="U4KHK7"/>
<gene>
    <name evidence="1" type="ORF">VIBNI_A3677</name>
</gene>
<proteinExistence type="predicted"/>
<name>U4KHK7_9VIBR</name>
<dbReference type="OrthoDB" id="101884at2"/>
<dbReference type="Gene3D" id="2.40.160.130">
    <property type="entry name" value="Capsule assembly protein Wzi"/>
    <property type="match status" value="1"/>
</dbReference>
<protein>
    <recommendedName>
        <fullName evidence="3">Capsule assembly protein Wzi</fullName>
    </recommendedName>
</protein>
<dbReference type="eggNOG" id="ENOG502Z9E6">
    <property type="taxonomic scope" value="Bacteria"/>
</dbReference>
<dbReference type="Pfam" id="PF14052">
    <property type="entry name" value="Caps_assemb_Wzi"/>
    <property type="match status" value="1"/>
</dbReference>
<organism evidence="1 2">
    <name type="scientific">Vibrio nigripulchritudo</name>
    <dbReference type="NCBI Taxonomy" id="28173"/>
    <lineage>
        <taxon>Bacteria</taxon>
        <taxon>Pseudomonadati</taxon>
        <taxon>Pseudomonadota</taxon>
        <taxon>Gammaproteobacteria</taxon>
        <taxon>Vibrionales</taxon>
        <taxon>Vibrionaceae</taxon>
        <taxon>Vibrio</taxon>
    </lineage>
</organism>
<dbReference type="KEGG" id="vni:VIBNI_A3677"/>
<dbReference type="PATRIC" id="fig|1260221.3.peg.3491"/>
<dbReference type="InterPro" id="IPR038636">
    <property type="entry name" value="Wzi_sf"/>
</dbReference>